<dbReference type="InterPro" id="IPR051136">
    <property type="entry name" value="Intracellular_Lectin-GPT"/>
</dbReference>
<dbReference type="PANTHER" id="PTHR12223">
    <property type="entry name" value="VESICULAR MANNOSE-BINDING LECTIN"/>
    <property type="match status" value="1"/>
</dbReference>
<evidence type="ECO:0000313" key="4">
    <source>
        <dbReference type="EMBL" id="SPR00792.1"/>
    </source>
</evidence>
<dbReference type="EMBL" id="CDSF01000086">
    <property type="protein sequence ID" value="CEO98654.1"/>
    <property type="molecule type" value="Genomic_DNA"/>
</dbReference>
<reference evidence="3 5" key="1">
    <citation type="submission" date="2015-02" db="EMBL/GenBank/DDBJ databases">
        <authorList>
            <person name="Chooi Y.-H."/>
        </authorList>
    </citation>
    <scope>NUCLEOTIDE SEQUENCE [LARGE SCALE GENOMIC DNA]</scope>
    <source>
        <strain evidence="3">E3</strain>
    </source>
</reference>
<evidence type="ECO:0000313" key="5">
    <source>
        <dbReference type="Proteomes" id="UP000039324"/>
    </source>
</evidence>
<dbReference type="OMA" id="SMYSATY"/>
<accession>A0A0G4IU41</accession>
<keyword evidence="1" id="KW-0430">Lectin</keyword>
<feature type="domain" description="Legume lectin" evidence="2">
    <location>
        <begin position="78"/>
        <end position="206"/>
    </location>
</feature>
<proteinExistence type="predicted"/>
<dbReference type="SUPFAM" id="SSF49899">
    <property type="entry name" value="Concanavalin A-like lectins/glucanases"/>
    <property type="match status" value="1"/>
</dbReference>
<dbReference type="Proteomes" id="UP000039324">
    <property type="component" value="Unassembled WGS sequence"/>
</dbReference>
<dbReference type="InterPro" id="IPR013320">
    <property type="entry name" value="ConA-like_dom_sf"/>
</dbReference>
<dbReference type="EMBL" id="OVEO01000015">
    <property type="protein sequence ID" value="SPR00792.1"/>
    <property type="molecule type" value="Genomic_DNA"/>
</dbReference>
<evidence type="ECO:0000256" key="1">
    <source>
        <dbReference type="ARBA" id="ARBA00022734"/>
    </source>
</evidence>
<name>A0A0G4IU41_PLABS</name>
<keyword evidence="5" id="KW-1185">Reference proteome</keyword>
<geneLocation type="mitochondrion" evidence="4"/>
<dbReference type="Gene3D" id="2.60.120.200">
    <property type="match status" value="1"/>
</dbReference>
<evidence type="ECO:0000313" key="6">
    <source>
        <dbReference type="Proteomes" id="UP000290189"/>
    </source>
</evidence>
<organism evidence="3 5">
    <name type="scientific">Plasmodiophora brassicae</name>
    <name type="common">Clubroot disease agent</name>
    <dbReference type="NCBI Taxonomy" id="37360"/>
    <lineage>
        <taxon>Eukaryota</taxon>
        <taxon>Sar</taxon>
        <taxon>Rhizaria</taxon>
        <taxon>Endomyxa</taxon>
        <taxon>Phytomyxea</taxon>
        <taxon>Plasmodiophorida</taxon>
        <taxon>Plasmodiophoridae</taxon>
        <taxon>Plasmodiophora</taxon>
    </lineage>
</organism>
<evidence type="ECO:0000313" key="3">
    <source>
        <dbReference type="EMBL" id="CEO98654.1"/>
    </source>
</evidence>
<dbReference type="InterPro" id="IPR056573">
    <property type="entry name" value="Lectin_L-type_dom"/>
</dbReference>
<dbReference type="AlphaFoldDB" id="A0A0G4IU41"/>
<dbReference type="PANTHER" id="PTHR12223:SF19">
    <property type="entry name" value="LEGUME LECTIN DOMAIN-CONTAINING PROTEIN"/>
    <property type="match status" value="1"/>
</dbReference>
<reference evidence="4 6" key="2">
    <citation type="submission" date="2018-03" db="EMBL/GenBank/DDBJ databases">
        <authorList>
            <person name="Fogelqvist J."/>
        </authorList>
    </citation>
    <scope>NUCLEOTIDE SEQUENCE [LARGE SCALE GENOMIC DNA]</scope>
</reference>
<keyword evidence="4" id="KW-0496">Mitochondrion</keyword>
<dbReference type="Pfam" id="PF00139">
    <property type="entry name" value="Lectin_legB"/>
    <property type="match status" value="1"/>
</dbReference>
<sequence>MTRSAVETVVPVLVAVVVGLGYATASTALVGNATTVCLGTDPVTGATYTPCQQRTRLTGAFASSCGAVWSQQPVRVDLGFQATFSFQVSNATGWCPHNMNAYKRCRARGGHGLALVLHNDPTMASLGSLLGSCLEGLGYTGINNSLAVELDMWHDDQLYDMYDNHMAIQTMSTSANTNDHRHTYGGSPDIPDLASGQNHTVRLVYEPTVDITILQSETCAQRYACDRFQSTAQFASMLPTVYASAPGMGTAWAYLDDMVEPRFIVPIYFPALLNLTAGTSLYVGLTAATGAVQFQVHDVFGFTFCSGGTCSQILP</sequence>
<dbReference type="OrthoDB" id="409136at2759"/>
<dbReference type="GO" id="GO:0030246">
    <property type="term" value="F:carbohydrate binding"/>
    <property type="evidence" value="ECO:0007669"/>
    <property type="project" value="UniProtKB-KW"/>
</dbReference>
<gene>
    <name evidence="3" type="ORF">PBRA_006768</name>
    <name evidence="4" type="ORF">PLBR_LOCUS8007</name>
</gene>
<dbReference type="STRING" id="37360.A0A0G4IU41"/>
<evidence type="ECO:0000259" key="2">
    <source>
        <dbReference type="Pfam" id="PF00139"/>
    </source>
</evidence>
<dbReference type="CDD" id="cd01951">
    <property type="entry name" value="lectin_L-type"/>
    <property type="match status" value="1"/>
</dbReference>
<dbReference type="InterPro" id="IPR001220">
    <property type="entry name" value="Legume_lectin_dom"/>
</dbReference>
<dbReference type="Proteomes" id="UP000290189">
    <property type="component" value="Unassembled WGS sequence"/>
</dbReference>
<protein>
    <recommendedName>
        <fullName evidence="2">Legume lectin domain-containing protein</fullName>
    </recommendedName>
</protein>